<dbReference type="EMBL" id="SODV01000002">
    <property type="protein sequence ID" value="TDW96470.1"/>
    <property type="molecule type" value="Genomic_DNA"/>
</dbReference>
<dbReference type="AlphaFoldDB" id="A0A4R8DHP4"/>
<organism evidence="2 3">
    <name type="scientific">Dinghuibacter silviterrae</name>
    <dbReference type="NCBI Taxonomy" id="1539049"/>
    <lineage>
        <taxon>Bacteria</taxon>
        <taxon>Pseudomonadati</taxon>
        <taxon>Bacteroidota</taxon>
        <taxon>Chitinophagia</taxon>
        <taxon>Chitinophagales</taxon>
        <taxon>Chitinophagaceae</taxon>
        <taxon>Dinghuibacter</taxon>
    </lineage>
</organism>
<dbReference type="Proteomes" id="UP000294498">
    <property type="component" value="Unassembled WGS sequence"/>
</dbReference>
<feature type="domain" description="DinB-like" evidence="1">
    <location>
        <begin position="13"/>
        <end position="111"/>
    </location>
</feature>
<dbReference type="InterPro" id="IPR034660">
    <property type="entry name" value="DinB/YfiT-like"/>
</dbReference>
<dbReference type="InterPro" id="IPR024775">
    <property type="entry name" value="DinB-like"/>
</dbReference>
<protein>
    <submittedName>
        <fullName evidence="2">DinB family protein</fullName>
    </submittedName>
</protein>
<evidence type="ECO:0000313" key="3">
    <source>
        <dbReference type="Proteomes" id="UP000294498"/>
    </source>
</evidence>
<gene>
    <name evidence="2" type="ORF">EDB95_4301</name>
</gene>
<evidence type="ECO:0000313" key="2">
    <source>
        <dbReference type="EMBL" id="TDW96470.1"/>
    </source>
</evidence>
<keyword evidence="3" id="KW-1185">Reference proteome</keyword>
<accession>A0A4R8DHP4</accession>
<dbReference type="Pfam" id="PF12867">
    <property type="entry name" value="DinB_2"/>
    <property type="match status" value="1"/>
</dbReference>
<evidence type="ECO:0000259" key="1">
    <source>
        <dbReference type="Pfam" id="PF12867"/>
    </source>
</evidence>
<dbReference type="RefSeq" id="WP_133996957.1">
    <property type="nucleotide sequence ID" value="NZ_SODV01000002.1"/>
</dbReference>
<comment type="caution">
    <text evidence="2">The sequence shown here is derived from an EMBL/GenBank/DDBJ whole genome shotgun (WGS) entry which is preliminary data.</text>
</comment>
<reference evidence="2 3" key="1">
    <citation type="submission" date="2019-03" db="EMBL/GenBank/DDBJ databases">
        <title>Genomic Encyclopedia of Type Strains, Phase IV (KMG-IV): sequencing the most valuable type-strain genomes for metagenomic binning, comparative biology and taxonomic classification.</title>
        <authorList>
            <person name="Goeker M."/>
        </authorList>
    </citation>
    <scope>NUCLEOTIDE SEQUENCE [LARGE SCALE GENOMIC DNA]</scope>
    <source>
        <strain evidence="2 3">DSM 100059</strain>
    </source>
</reference>
<proteinExistence type="predicted"/>
<dbReference type="OrthoDB" id="1434917at2"/>
<sequence>MIPFDLNDTLALLERTPDVLDNLLEGLAPAWLMNNEGGDSWSPHDVLCHLIECEAVNWIPRIDIILSDKEDKRFVPFDRFRNLDVMKEQPVAALLEEFKKRRTGNIAWLRSRKIGPGYNT</sequence>
<dbReference type="Gene3D" id="1.20.120.450">
    <property type="entry name" value="dinb family like domain"/>
    <property type="match status" value="1"/>
</dbReference>
<name>A0A4R8DHP4_9BACT</name>
<dbReference type="SUPFAM" id="SSF109854">
    <property type="entry name" value="DinB/YfiT-like putative metalloenzymes"/>
    <property type="match status" value="1"/>
</dbReference>